<evidence type="ECO:0000313" key="6">
    <source>
        <dbReference type="EMBL" id="GAA3552741.1"/>
    </source>
</evidence>
<evidence type="ECO:0000256" key="2">
    <source>
        <dbReference type="ARBA" id="ARBA00023125"/>
    </source>
</evidence>
<dbReference type="InterPro" id="IPR011075">
    <property type="entry name" value="TetR_C"/>
</dbReference>
<dbReference type="Gene3D" id="1.10.357.10">
    <property type="entry name" value="Tetracycline Repressor, domain 2"/>
    <property type="match status" value="1"/>
</dbReference>
<evidence type="ECO:0000313" key="7">
    <source>
        <dbReference type="Proteomes" id="UP001500689"/>
    </source>
</evidence>
<evidence type="ECO:0000259" key="5">
    <source>
        <dbReference type="PROSITE" id="PS50977"/>
    </source>
</evidence>
<proteinExistence type="predicted"/>
<dbReference type="SUPFAM" id="SSF46689">
    <property type="entry name" value="Homeodomain-like"/>
    <property type="match status" value="1"/>
</dbReference>
<dbReference type="InterPro" id="IPR001647">
    <property type="entry name" value="HTH_TetR"/>
</dbReference>
<sequence>MREAVHAAVIELLVSGETEAAIPRIAERAGVNPTSIYRRWGTAANLILDAAVSRLRATTPVPDTGSLRGDVEAWATGVERSLNAPDTQVLLPALVAAQGTDASPAEHLLVRLADLEQMLTVAAERGESTPPVEDLLDHVLAPLYLRALLRIPIEPGFGARLAARVLRECPADPDRGVVRGD</sequence>
<keyword evidence="3" id="KW-0804">Transcription</keyword>
<evidence type="ECO:0000256" key="1">
    <source>
        <dbReference type="ARBA" id="ARBA00023015"/>
    </source>
</evidence>
<name>A0ABP6WL21_9PSEU</name>
<accession>A0ABP6WL21</accession>
<comment type="caution">
    <text evidence="6">The sequence shown here is derived from an EMBL/GenBank/DDBJ whole genome shotgun (WGS) entry which is preliminary data.</text>
</comment>
<gene>
    <name evidence="6" type="ORF">GCM10022222_40500</name>
</gene>
<dbReference type="EMBL" id="BAAAZN010000008">
    <property type="protein sequence ID" value="GAA3552741.1"/>
    <property type="molecule type" value="Genomic_DNA"/>
</dbReference>
<feature type="DNA-binding region" description="H-T-H motif" evidence="4">
    <location>
        <begin position="21"/>
        <end position="40"/>
    </location>
</feature>
<keyword evidence="7" id="KW-1185">Reference proteome</keyword>
<reference evidence="7" key="1">
    <citation type="journal article" date="2019" name="Int. J. Syst. Evol. Microbiol.">
        <title>The Global Catalogue of Microorganisms (GCM) 10K type strain sequencing project: providing services to taxonomists for standard genome sequencing and annotation.</title>
        <authorList>
            <consortium name="The Broad Institute Genomics Platform"/>
            <consortium name="The Broad Institute Genome Sequencing Center for Infectious Disease"/>
            <person name="Wu L."/>
            <person name="Ma J."/>
        </authorList>
    </citation>
    <scope>NUCLEOTIDE SEQUENCE [LARGE SCALE GENOMIC DNA]</scope>
    <source>
        <strain evidence="7">JCM 16898</strain>
    </source>
</reference>
<protein>
    <submittedName>
        <fullName evidence="6">TetR/AcrR family transcriptional regulator</fullName>
    </submittedName>
</protein>
<dbReference type="InterPro" id="IPR036271">
    <property type="entry name" value="Tet_transcr_reg_TetR-rel_C_sf"/>
</dbReference>
<evidence type="ECO:0000256" key="3">
    <source>
        <dbReference type="ARBA" id="ARBA00023163"/>
    </source>
</evidence>
<dbReference type="SUPFAM" id="SSF48498">
    <property type="entry name" value="Tetracyclin repressor-like, C-terminal domain"/>
    <property type="match status" value="1"/>
</dbReference>
<keyword evidence="2 4" id="KW-0238">DNA-binding</keyword>
<keyword evidence="1" id="KW-0805">Transcription regulation</keyword>
<evidence type="ECO:0000256" key="4">
    <source>
        <dbReference type="PROSITE-ProRule" id="PRU00335"/>
    </source>
</evidence>
<dbReference type="Pfam" id="PF16859">
    <property type="entry name" value="TetR_C_11"/>
    <property type="match status" value="1"/>
</dbReference>
<dbReference type="Gene3D" id="1.10.10.60">
    <property type="entry name" value="Homeodomain-like"/>
    <property type="match status" value="1"/>
</dbReference>
<dbReference type="InterPro" id="IPR009057">
    <property type="entry name" value="Homeodomain-like_sf"/>
</dbReference>
<organism evidence="6 7">
    <name type="scientific">Amycolatopsis ultiminotia</name>
    <dbReference type="NCBI Taxonomy" id="543629"/>
    <lineage>
        <taxon>Bacteria</taxon>
        <taxon>Bacillati</taxon>
        <taxon>Actinomycetota</taxon>
        <taxon>Actinomycetes</taxon>
        <taxon>Pseudonocardiales</taxon>
        <taxon>Pseudonocardiaceae</taxon>
        <taxon>Amycolatopsis</taxon>
    </lineage>
</organism>
<feature type="domain" description="HTH tetR-type" evidence="5">
    <location>
        <begin position="1"/>
        <end position="58"/>
    </location>
</feature>
<dbReference type="Proteomes" id="UP001500689">
    <property type="component" value="Unassembled WGS sequence"/>
</dbReference>
<dbReference type="PROSITE" id="PS50977">
    <property type="entry name" value="HTH_TETR_2"/>
    <property type="match status" value="1"/>
</dbReference>